<dbReference type="CDD" id="cd07438">
    <property type="entry name" value="PHP_HisPPase_AMP"/>
    <property type="match status" value="1"/>
</dbReference>
<dbReference type="GO" id="GO:0035312">
    <property type="term" value="F:5'-3' DNA exonuclease activity"/>
    <property type="evidence" value="ECO:0007669"/>
    <property type="project" value="TreeGrafter"/>
</dbReference>
<gene>
    <name evidence="2" type="ORF">ABW02_16430</name>
</gene>
<dbReference type="SMART" id="SM00481">
    <property type="entry name" value="POLIIIAc"/>
    <property type="match status" value="1"/>
</dbReference>
<reference evidence="2 3" key="1">
    <citation type="submission" date="2015-05" db="EMBL/GenBank/DDBJ databases">
        <title>Whole genome sequence and identification of bacterial endophytes from Costus igneus.</title>
        <authorList>
            <person name="Lee Y.P."/>
            <person name="Gan H.M."/>
            <person name="Eng W."/>
            <person name="Wheatley M.S."/>
            <person name="Caraballo A."/>
            <person name="Polter S."/>
            <person name="Savka M.A."/>
            <person name="Hudson A.O."/>
        </authorList>
    </citation>
    <scope>NUCLEOTIDE SEQUENCE [LARGE SCALE GENOMIC DNA]</scope>
    <source>
        <strain evidence="2 3">RIT379</strain>
    </source>
</reference>
<keyword evidence="3" id="KW-1185">Reference proteome</keyword>
<dbReference type="RefSeq" id="WP_047943360.1">
    <property type="nucleotide sequence ID" value="NZ_JBCLPU010000015.1"/>
</dbReference>
<evidence type="ECO:0000313" key="2">
    <source>
        <dbReference type="EMBL" id="KLV25171.1"/>
    </source>
</evidence>
<dbReference type="Proteomes" id="UP000036045">
    <property type="component" value="Unassembled WGS sequence"/>
</dbReference>
<dbReference type="PANTHER" id="PTHR42924:SF3">
    <property type="entry name" value="POLYMERASE_HISTIDINOL PHOSPHATASE N-TERMINAL DOMAIN-CONTAINING PROTEIN"/>
    <property type="match status" value="1"/>
</dbReference>
<dbReference type="AlphaFoldDB" id="A0A0J1IGY9"/>
<dbReference type="PATRIC" id="fig|1397.4.peg.1478"/>
<feature type="domain" description="Polymerase/histidinol phosphatase N-terminal" evidence="1">
    <location>
        <begin position="2"/>
        <end position="66"/>
    </location>
</feature>
<dbReference type="PANTHER" id="PTHR42924">
    <property type="entry name" value="EXONUCLEASE"/>
    <property type="match status" value="1"/>
</dbReference>
<dbReference type="GO" id="GO:0004534">
    <property type="term" value="F:5'-3' RNA exonuclease activity"/>
    <property type="evidence" value="ECO:0007669"/>
    <property type="project" value="TreeGrafter"/>
</dbReference>
<evidence type="ECO:0000259" key="1">
    <source>
        <dbReference type="SMART" id="SM00481"/>
    </source>
</evidence>
<name>A0A0J1IGY9_NIACI</name>
<dbReference type="SUPFAM" id="SSF89550">
    <property type="entry name" value="PHP domain-like"/>
    <property type="match status" value="1"/>
</dbReference>
<dbReference type="InterPro" id="IPR003141">
    <property type="entry name" value="Pol/His_phosphatase_N"/>
</dbReference>
<comment type="caution">
    <text evidence="2">The sequence shown here is derived from an EMBL/GenBank/DDBJ whole genome shotgun (WGS) entry which is preliminary data.</text>
</comment>
<dbReference type="OrthoDB" id="9804333at2"/>
<dbReference type="Gene3D" id="3.20.20.140">
    <property type="entry name" value="Metal-dependent hydrolases"/>
    <property type="match status" value="1"/>
</dbReference>
<organism evidence="2 3">
    <name type="scientific">Niallia circulans</name>
    <name type="common">Bacillus circulans</name>
    <dbReference type="NCBI Taxonomy" id="1397"/>
    <lineage>
        <taxon>Bacteria</taxon>
        <taxon>Bacillati</taxon>
        <taxon>Bacillota</taxon>
        <taxon>Bacilli</taxon>
        <taxon>Bacillales</taxon>
        <taxon>Bacillaceae</taxon>
        <taxon>Niallia</taxon>
    </lineage>
</organism>
<dbReference type="EMBL" id="LDPH01000017">
    <property type="protein sequence ID" value="KLV25171.1"/>
    <property type="molecule type" value="Genomic_DNA"/>
</dbReference>
<dbReference type="InterPro" id="IPR052018">
    <property type="entry name" value="PHP_domain"/>
</dbReference>
<sequence>MMDLHIHSIYSDGFWTPREIVEDSIKKGLEIIAITDHDVLTGYEEALSYSKDALKVIPGIELNTDGPQGELHILGYQFDPQHPKLKDHVSWRVEDRVQWGKRIVEKLRNLGYDISFQNCLARVGKGVLVRTHIADELVSAGYFQNSKDAYEQLLKKGKAAFEERGSFSAEDAIKLIHKAGGLAFLAHPGIYKHEFQLQQLIDYGLDGIEVYHSKHSDKEQNYWGRMAEAFNLLVSGGSDFHGPESRNPFPIGSVEIPHTQRLPLLGGTRSLTEK</sequence>
<dbReference type="Gene3D" id="1.10.150.650">
    <property type="match status" value="1"/>
</dbReference>
<accession>A0A0J1IGY9</accession>
<protein>
    <recommendedName>
        <fullName evidence="1">Polymerase/histidinol phosphatase N-terminal domain-containing protein</fullName>
    </recommendedName>
</protein>
<evidence type="ECO:0000313" key="3">
    <source>
        <dbReference type="Proteomes" id="UP000036045"/>
    </source>
</evidence>
<proteinExistence type="predicted"/>
<dbReference type="InterPro" id="IPR016195">
    <property type="entry name" value="Pol/histidinol_Pase-like"/>
</dbReference>
<dbReference type="InterPro" id="IPR004013">
    <property type="entry name" value="PHP_dom"/>
</dbReference>
<dbReference type="Pfam" id="PF02811">
    <property type="entry name" value="PHP"/>
    <property type="match status" value="1"/>
</dbReference>